<comment type="caution">
    <text evidence="1">The sequence shown here is derived from an EMBL/GenBank/DDBJ whole genome shotgun (WGS) entry which is preliminary data.</text>
</comment>
<proteinExistence type="predicted"/>
<organism evidence="1 2">
    <name type="scientific">Streptomyces gamaensis</name>
    <dbReference type="NCBI Taxonomy" id="1763542"/>
    <lineage>
        <taxon>Bacteria</taxon>
        <taxon>Bacillati</taxon>
        <taxon>Actinomycetota</taxon>
        <taxon>Actinomycetes</taxon>
        <taxon>Kitasatosporales</taxon>
        <taxon>Streptomycetaceae</taxon>
        <taxon>Streptomyces</taxon>
    </lineage>
</organism>
<dbReference type="EMBL" id="JBHSPB010000003">
    <property type="protein sequence ID" value="MFC5719896.1"/>
    <property type="molecule type" value="Genomic_DNA"/>
</dbReference>
<dbReference type="Proteomes" id="UP001596083">
    <property type="component" value="Unassembled WGS sequence"/>
</dbReference>
<protein>
    <submittedName>
        <fullName evidence="1">Uncharacterized protein</fullName>
    </submittedName>
</protein>
<evidence type="ECO:0000313" key="1">
    <source>
        <dbReference type="EMBL" id="MFC5719896.1"/>
    </source>
</evidence>
<name>A0ABW0YWS1_9ACTN</name>
<evidence type="ECO:0000313" key="2">
    <source>
        <dbReference type="Proteomes" id="UP001596083"/>
    </source>
</evidence>
<dbReference type="RefSeq" id="WP_390314989.1">
    <property type="nucleotide sequence ID" value="NZ_JBHSPB010000003.1"/>
</dbReference>
<reference evidence="2" key="1">
    <citation type="journal article" date="2019" name="Int. J. Syst. Evol. Microbiol.">
        <title>The Global Catalogue of Microorganisms (GCM) 10K type strain sequencing project: providing services to taxonomists for standard genome sequencing and annotation.</title>
        <authorList>
            <consortium name="The Broad Institute Genomics Platform"/>
            <consortium name="The Broad Institute Genome Sequencing Center for Infectious Disease"/>
            <person name="Wu L."/>
            <person name="Ma J."/>
        </authorList>
    </citation>
    <scope>NUCLEOTIDE SEQUENCE [LARGE SCALE GENOMIC DNA]</scope>
    <source>
        <strain evidence="2">CGMCC 4.7304</strain>
    </source>
</reference>
<sequence>MILNTTVWANGEPCTLPQLLASWGSLVAQVEEGYAWCKPEFDNDIWCRGALAKVWPLLPPRVRAVCQPRLDGLDDRFRAATIPWPGHDEEPPQDWWHWRIPRLLEAGTEECGTLGWPEGWEIMPFPRPEGVELVE</sequence>
<accession>A0ABW0YWS1</accession>
<gene>
    <name evidence="1" type="ORF">ACFP1Z_06850</name>
</gene>
<keyword evidence="2" id="KW-1185">Reference proteome</keyword>